<comment type="subunit">
    <text evidence="9">Component of nuclear RNase P and RNase MRP complexes. RNase P consists of a catalytic RNA moiety and 10 different protein chains; POP1, POP4, POP5, POP7, RPP14, RPP21, RPP25, RPP30, RPP38 and RPP40. Within the RNase P complex, POP1, POP7 and RPP25 form the 'finger' subcomplex, POP5, RPP14, RPP40 and homodimeric RPP30 form the 'palm' subcomplex, and RPP21, POP4 and RPP38 form the 'wrist' subcomplex. All subunits of the RNase P complex interact with the catalytic RNA. Several subunits of RNase P are also part of the RNase MRP complex. RNase MRP consists of a catalytic RNA moiety and about 8 protein subunits; POP1, POP7, RPP25, RPP30, RPP38, RPP40 and possibly also POP4 and POP5. Interacts with SMN1. POP7 forms a heterodimer with RPP25 that binds to the P3 stem loop of the catalytic RNA.</text>
</comment>
<dbReference type="PANTHER" id="PTHR15314:SF1">
    <property type="entry name" value="RIBONUCLEASE P PROTEIN SUBUNIT P20"/>
    <property type="match status" value="1"/>
</dbReference>
<evidence type="ECO:0000256" key="11">
    <source>
        <dbReference type="PIRNR" id="PIRNR036572"/>
    </source>
</evidence>
<dbReference type="OrthoDB" id="416729at2759"/>
<dbReference type="AlphaFoldDB" id="D6WVU2"/>
<dbReference type="Gene3D" id="3.30.110.20">
    <property type="entry name" value="Alba-like domain"/>
    <property type="match status" value="1"/>
</dbReference>
<dbReference type="GO" id="GO:0003676">
    <property type="term" value="F:nucleic acid binding"/>
    <property type="evidence" value="ECO:0007669"/>
    <property type="project" value="InterPro"/>
</dbReference>
<dbReference type="InterPro" id="IPR036882">
    <property type="entry name" value="Alba-like_dom_sf"/>
</dbReference>
<evidence type="ECO:0000256" key="1">
    <source>
        <dbReference type="ARBA" id="ARBA00004463"/>
    </source>
</evidence>
<evidence type="ECO:0000313" key="14">
    <source>
        <dbReference type="Proteomes" id="UP000007266"/>
    </source>
</evidence>
<dbReference type="GO" id="GO:0008033">
    <property type="term" value="P:tRNA processing"/>
    <property type="evidence" value="ECO:0000318"/>
    <property type="project" value="GO_Central"/>
</dbReference>
<dbReference type="FunFam" id="3.30.110.20:FF:000002">
    <property type="entry name" value="Ribonuclease P protein subunit p20"/>
    <property type="match status" value="1"/>
</dbReference>
<dbReference type="InParanoid" id="D6WVU2"/>
<reference evidence="13 14" key="2">
    <citation type="journal article" date="2010" name="Nucleic Acids Res.">
        <title>BeetleBase in 2010: revisions to provide comprehensive genomic information for Tribolium castaneum.</title>
        <authorList>
            <person name="Kim H.S."/>
            <person name="Murphy T."/>
            <person name="Xia J."/>
            <person name="Caragea D."/>
            <person name="Park Y."/>
            <person name="Beeman R.W."/>
            <person name="Lorenzen M.D."/>
            <person name="Butcher S."/>
            <person name="Manak J.R."/>
            <person name="Brown S.J."/>
        </authorList>
    </citation>
    <scope>GENOME REANNOTATION</scope>
    <source>
        <strain evidence="13 14">Georgia GA2</strain>
    </source>
</reference>
<dbReference type="GO" id="GO:0005634">
    <property type="term" value="C:nucleus"/>
    <property type="evidence" value="ECO:0000318"/>
    <property type="project" value="GO_Central"/>
</dbReference>
<keyword evidence="14" id="KW-1185">Reference proteome</keyword>
<dbReference type="KEGG" id="tca:658519"/>
<dbReference type="STRING" id="7070.D6WVU2"/>
<evidence type="ECO:0000256" key="8">
    <source>
        <dbReference type="ARBA" id="ARBA00053284"/>
    </source>
</evidence>
<proteinExistence type="inferred from homology"/>
<reference evidence="13 14" key="1">
    <citation type="journal article" date="2008" name="Nature">
        <title>The genome of the model beetle and pest Tribolium castaneum.</title>
        <authorList>
            <consortium name="Tribolium Genome Sequencing Consortium"/>
            <person name="Richards S."/>
            <person name="Gibbs R.A."/>
            <person name="Weinstock G.M."/>
            <person name="Brown S.J."/>
            <person name="Denell R."/>
            <person name="Beeman R.W."/>
            <person name="Gibbs R."/>
            <person name="Beeman R.W."/>
            <person name="Brown S.J."/>
            <person name="Bucher G."/>
            <person name="Friedrich M."/>
            <person name="Grimmelikhuijzen C.J."/>
            <person name="Klingler M."/>
            <person name="Lorenzen M."/>
            <person name="Richards S."/>
            <person name="Roth S."/>
            <person name="Schroder R."/>
            <person name="Tautz D."/>
            <person name="Zdobnov E.M."/>
            <person name="Muzny D."/>
            <person name="Gibbs R.A."/>
            <person name="Weinstock G.M."/>
            <person name="Attaway T."/>
            <person name="Bell S."/>
            <person name="Buhay C.J."/>
            <person name="Chandrabose M.N."/>
            <person name="Chavez D."/>
            <person name="Clerk-Blankenburg K.P."/>
            <person name="Cree A."/>
            <person name="Dao M."/>
            <person name="Davis C."/>
            <person name="Chacko J."/>
            <person name="Dinh H."/>
            <person name="Dugan-Rocha S."/>
            <person name="Fowler G."/>
            <person name="Garner T.T."/>
            <person name="Garnes J."/>
            <person name="Gnirke A."/>
            <person name="Hawes A."/>
            <person name="Hernandez J."/>
            <person name="Hines S."/>
            <person name="Holder M."/>
            <person name="Hume J."/>
            <person name="Jhangiani S.N."/>
            <person name="Joshi V."/>
            <person name="Khan Z.M."/>
            <person name="Jackson L."/>
            <person name="Kovar C."/>
            <person name="Kowis A."/>
            <person name="Lee S."/>
            <person name="Lewis L.R."/>
            <person name="Margolis J."/>
            <person name="Morgan M."/>
            <person name="Nazareth L.V."/>
            <person name="Nguyen N."/>
            <person name="Okwuonu G."/>
            <person name="Parker D."/>
            <person name="Richards S."/>
            <person name="Ruiz S.J."/>
            <person name="Santibanez J."/>
            <person name="Savard J."/>
            <person name="Scherer S.E."/>
            <person name="Schneider B."/>
            <person name="Sodergren E."/>
            <person name="Tautz D."/>
            <person name="Vattahil S."/>
            <person name="Villasana D."/>
            <person name="White C.S."/>
            <person name="Wright R."/>
            <person name="Park Y."/>
            <person name="Beeman R.W."/>
            <person name="Lord J."/>
            <person name="Oppert B."/>
            <person name="Lorenzen M."/>
            <person name="Brown S."/>
            <person name="Wang L."/>
            <person name="Savard J."/>
            <person name="Tautz D."/>
            <person name="Richards S."/>
            <person name="Weinstock G."/>
            <person name="Gibbs R.A."/>
            <person name="Liu Y."/>
            <person name="Worley K."/>
            <person name="Weinstock G."/>
            <person name="Elsik C.G."/>
            <person name="Reese J.T."/>
            <person name="Elhaik E."/>
            <person name="Landan G."/>
            <person name="Graur D."/>
            <person name="Arensburger P."/>
            <person name="Atkinson P."/>
            <person name="Beeman R.W."/>
            <person name="Beidler J."/>
            <person name="Brown S.J."/>
            <person name="Demuth J.P."/>
            <person name="Drury D.W."/>
            <person name="Du Y.Z."/>
            <person name="Fujiwara H."/>
            <person name="Lorenzen M."/>
            <person name="Maselli V."/>
            <person name="Osanai M."/>
            <person name="Park Y."/>
            <person name="Robertson H.M."/>
            <person name="Tu Z."/>
            <person name="Wang J.J."/>
            <person name="Wang S."/>
            <person name="Richards S."/>
            <person name="Song H."/>
            <person name="Zhang L."/>
            <person name="Sodergren E."/>
            <person name="Werner D."/>
            <person name="Stanke M."/>
            <person name="Morgenstern B."/>
            <person name="Solovyev V."/>
            <person name="Kosarev P."/>
            <person name="Brown G."/>
            <person name="Chen H.C."/>
            <person name="Ermolaeva O."/>
            <person name="Hlavina W."/>
            <person name="Kapustin Y."/>
            <person name="Kiryutin B."/>
            <person name="Kitts P."/>
            <person name="Maglott D."/>
            <person name="Pruitt K."/>
            <person name="Sapojnikov V."/>
            <person name="Souvorov A."/>
            <person name="Mackey A.J."/>
            <person name="Waterhouse R.M."/>
            <person name="Wyder S."/>
            <person name="Zdobnov E.M."/>
            <person name="Zdobnov E.M."/>
            <person name="Wyder S."/>
            <person name="Kriventseva E.V."/>
            <person name="Kadowaki T."/>
            <person name="Bork P."/>
            <person name="Aranda M."/>
            <person name="Bao R."/>
            <person name="Beermann A."/>
            <person name="Berns N."/>
            <person name="Bolognesi R."/>
            <person name="Bonneton F."/>
            <person name="Bopp D."/>
            <person name="Brown S.J."/>
            <person name="Bucher G."/>
            <person name="Butts T."/>
            <person name="Chaumot A."/>
            <person name="Denell R.E."/>
            <person name="Ferrier D.E."/>
            <person name="Friedrich M."/>
            <person name="Gordon C.M."/>
            <person name="Jindra M."/>
            <person name="Klingler M."/>
            <person name="Lan Q."/>
            <person name="Lattorff H.M."/>
            <person name="Laudet V."/>
            <person name="von Levetsow C."/>
            <person name="Liu Z."/>
            <person name="Lutz R."/>
            <person name="Lynch J.A."/>
            <person name="da Fonseca R.N."/>
            <person name="Posnien N."/>
            <person name="Reuter R."/>
            <person name="Roth S."/>
            <person name="Savard J."/>
            <person name="Schinko J.B."/>
            <person name="Schmitt C."/>
            <person name="Schoppmeier M."/>
            <person name="Schroder R."/>
            <person name="Shippy T.D."/>
            <person name="Simonnet F."/>
            <person name="Marques-Souza H."/>
            <person name="Tautz D."/>
            <person name="Tomoyasu Y."/>
            <person name="Trauner J."/>
            <person name="Van der Zee M."/>
            <person name="Vervoort M."/>
            <person name="Wittkopp N."/>
            <person name="Wimmer E.A."/>
            <person name="Yang X."/>
            <person name="Jones A.K."/>
            <person name="Sattelle D.B."/>
            <person name="Ebert P.R."/>
            <person name="Nelson D."/>
            <person name="Scott J.G."/>
            <person name="Beeman R.W."/>
            <person name="Muthukrishnan S."/>
            <person name="Kramer K.J."/>
            <person name="Arakane Y."/>
            <person name="Beeman R.W."/>
            <person name="Zhu Q."/>
            <person name="Hogenkamp D."/>
            <person name="Dixit R."/>
            <person name="Oppert B."/>
            <person name="Jiang H."/>
            <person name="Zou Z."/>
            <person name="Marshall J."/>
            <person name="Elpidina E."/>
            <person name="Vinokurov K."/>
            <person name="Oppert C."/>
            <person name="Zou Z."/>
            <person name="Evans J."/>
            <person name="Lu Z."/>
            <person name="Zhao P."/>
            <person name="Sumathipala N."/>
            <person name="Altincicek B."/>
            <person name="Vilcinskas A."/>
            <person name="Williams M."/>
            <person name="Hultmark D."/>
            <person name="Hetru C."/>
            <person name="Jiang H."/>
            <person name="Grimmelikhuijzen C.J."/>
            <person name="Hauser F."/>
            <person name="Cazzamali G."/>
            <person name="Williamson M."/>
            <person name="Park Y."/>
            <person name="Li B."/>
            <person name="Tanaka Y."/>
            <person name="Predel R."/>
            <person name="Neupert S."/>
            <person name="Schachtner J."/>
            <person name="Verleyen P."/>
            <person name="Raible F."/>
            <person name="Bork P."/>
            <person name="Friedrich M."/>
            <person name="Walden K.K."/>
            <person name="Robertson H.M."/>
            <person name="Angeli S."/>
            <person name="Foret S."/>
            <person name="Bucher G."/>
            <person name="Schuetz S."/>
            <person name="Maleszka R."/>
            <person name="Wimmer E.A."/>
            <person name="Beeman R.W."/>
            <person name="Lorenzen M."/>
            <person name="Tomoyasu Y."/>
            <person name="Miller S.C."/>
            <person name="Grossmann D."/>
            <person name="Bucher G."/>
        </authorList>
    </citation>
    <scope>NUCLEOTIDE SEQUENCE [LARGE SCALE GENOMIC DNA]</scope>
    <source>
        <strain evidence="13 14">Georgia GA2</strain>
    </source>
</reference>
<name>D6WVU2_TRICA</name>
<accession>D6WVU2</accession>
<evidence type="ECO:0000256" key="10">
    <source>
        <dbReference type="ARBA" id="ARBA00068472"/>
    </source>
</evidence>
<dbReference type="InterPro" id="IPR014612">
    <property type="entry name" value="Pop7/Rpp20"/>
</dbReference>
<dbReference type="PIRSF" id="PIRSF036572">
    <property type="entry name" value="RPP20"/>
    <property type="match status" value="1"/>
</dbReference>
<evidence type="ECO:0000256" key="7">
    <source>
        <dbReference type="ARBA" id="ARBA00023242"/>
    </source>
</evidence>
<dbReference type="PANTHER" id="PTHR15314">
    <property type="entry name" value="RIBONUCLEASE P PROTEIN SUBUNIT P20"/>
    <property type="match status" value="1"/>
</dbReference>
<dbReference type="GO" id="GO:0005655">
    <property type="term" value="C:nucleolar ribonuclease P complex"/>
    <property type="evidence" value="ECO:0007669"/>
    <property type="project" value="InterPro"/>
</dbReference>
<feature type="region of interest" description="Disordered" evidence="12">
    <location>
        <begin position="1"/>
        <end position="27"/>
    </location>
</feature>
<evidence type="ECO:0000256" key="4">
    <source>
        <dbReference type="ARBA" id="ARBA00022490"/>
    </source>
</evidence>
<evidence type="ECO:0000256" key="6">
    <source>
        <dbReference type="ARBA" id="ARBA00022694"/>
    </source>
</evidence>
<dbReference type="EMBL" id="KQ971358">
    <property type="protein sequence ID" value="EFA08615.2"/>
    <property type="molecule type" value="Genomic_DNA"/>
</dbReference>
<gene>
    <name evidence="13" type="primary">AUGUSTUS-3.0.2_06278</name>
    <name evidence="13" type="ORF">TcasGA2_TC006278</name>
</gene>
<comment type="similarity">
    <text evidence="3 11">Belongs to the histone-like Alba family.</text>
</comment>
<keyword evidence="4" id="KW-0963">Cytoplasm</keyword>
<protein>
    <recommendedName>
        <fullName evidence="10 11">Ribonuclease P protein subunit p20</fullName>
        <shortName evidence="11">RNaseP protein p20</shortName>
    </recommendedName>
</protein>
<evidence type="ECO:0000256" key="3">
    <source>
        <dbReference type="ARBA" id="ARBA00008018"/>
    </source>
</evidence>
<dbReference type="FunCoup" id="D6WVU2">
    <property type="interactions" value="689"/>
</dbReference>
<dbReference type="GO" id="GO:0004526">
    <property type="term" value="F:ribonuclease P activity"/>
    <property type="evidence" value="ECO:0007669"/>
    <property type="project" value="UniProtKB-UniRule"/>
</dbReference>
<evidence type="ECO:0000313" key="13">
    <source>
        <dbReference type="EMBL" id="EFA08615.2"/>
    </source>
</evidence>
<keyword evidence="5 11" id="KW-0698">rRNA processing</keyword>
<dbReference type="eggNOG" id="KOG3631">
    <property type="taxonomic scope" value="Eukaryota"/>
</dbReference>
<keyword evidence="6 11" id="KW-0819">tRNA processing</keyword>
<evidence type="ECO:0000256" key="5">
    <source>
        <dbReference type="ARBA" id="ARBA00022552"/>
    </source>
</evidence>
<organism evidence="13 14">
    <name type="scientific">Tribolium castaneum</name>
    <name type="common">Red flour beetle</name>
    <dbReference type="NCBI Taxonomy" id="7070"/>
    <lineage>
        <taxon>Eukaryota</taxon>
        <taxon>Metazoa</taxon>
        <taxon>Ecdysozoa</taxon>
        <taxon>Arthropoda</taxon>
        <taxon>Hexapoda</taxon>
        <taxon>Insecta</taxon>
        <taxon>Pterygota</taxon>
        <taxon>Neoptera</taxon>
        <taxon>Endopterygota</taxon>
        <taxon>Coleoptera</taxon>
        <taxon>Polyphaga</taxon>
        <taxon>Cucujiformia</taxon>
        <taxon>Tenebrionidae</taxon>
        <taxon>Tenebrionidae incertae sedis</taxon>
        <taxon>Tribolium</taxon>
    </lineage>
</organism>
<evidence type="ECO:0000256" key="2">
    <source>
        <dbReference type="ARBA" id="ARBA00004604"/>
    </source>
</evidence>
<dbReference type="Pfam" id="PF12328">
    <property type="entry name" value="Rpp20"/>
    <property type="match status" value="1"/>
</dbReference>
<dbReference type="HOGENOM" id="CLU_130587_1_0_1"/>
<comment type="subcellular location">
    <subcellularLocation>
        <location evidence="1">Cytoplasmic granule</location>
    </subcellularLocation>
    <subcellularLocation>
        <location evidence="2 11">Nucleus</location>
        <location evidence="2 11">Nucleolus</location>
    </subcellularLocation>
</comment>
<keyword evidence="7 11" id="KW-0539">Nucleus</keyword>
<sequence length="131" mass="14618">MEGPSGAPPRKPKPHSDHILRKRQSQKPQFGKTVIYVNTKTPVKALLDRCSKLISEGEKEITIYCLGAAIQRGTLLALKVCEENVGFQIHTNTFTTELIDDLEPATDDADYAIQRRFNSALKIKVSKPDLL</sequence>
<evidence type="ECO:0000256" key="12">
    <source>
        <dbReference type="SAM" id="MobiDB-lite"/>
    </source>
</evidence>
<dbReference type="OMA" id="LHCMGYS"/>
<dbReference type="GO" id="GO:0006364">
    <property type="term" value="P:rRNA processing"/>
    <property type="evidence" value="ECO:0007669"/>
    <property type="project" value="UniProtKB-KW"/>
</dbReference>
<evidence type="ECO:0000256" key="9">
    <source>
        <dbReference type="ARBA" id="ARBA00064615"/>
    </source>
</evidence>
<dbReference type="Proteomes" id="UP000007266">
    <property type="component" value="Linkage group 8"/>
</dbReference>
<comment type="function">
    <text evidence="8 11">Component of ribonuclease P, a ribonucleoprotein complex that generates mature tRNA molecules by cleaving their 5'-ends. Also a component of the MRP ribonuclease complex, which cleaves pre-rRNA sequences.</text>
</comment>
<dbReference type="GO" id="GO:0000172">
    <property type="term" value="C:ribonuclease MRP complex"/>
    <property type="evidence" value="ECO:0007669"/>
    <property type="project" value="InterPro"/>
</dbReference>
<dbReference type="SUPFAM" id="SSF82704">
    <property type="entry name" value="AlbA-like"/>
    <property type="match status" value="1"/>
</dbReference>
<dbReference type="GO" id="GO:0001682">
    <property type="term" value="P:tRNA 5'-leader removal"/>
    <property type="evidence" value="ECO:0007669"/>
    <property type="project" value="InterPro"/>
</dbReference>